<evidence type="ECO:0000256" key="1">
    <source>
        <dbReference type="SAM" id="MobiDB-lite"/>
    </source>
</evidence>
<keyword evidence="3" id="KW-1185">Reference proteome</keyword>
<sequence length="313" mass="35843">METKAAEQKQLQSVEETEADSIGTSHALDQMVTTDPKYITVIHVDSASTASTSEQCGIGVESPTMEPDETTTILIPHVNQTDTQVGEYFGATLYTYKRPPGKQFEYQHLLKNIKDEYPAQTMKICEGDELIHIGHTFTPDLDHTEVLNSFLQDVRVDGKTRFCLVLKRSGHEFWYKTCATLTPNHDHPDRDFPPIGTYPKYGPVKSIQWTKRIIFSIKETMAYMFIDRTGIQGRQPMTQPPFYVNVTRKWWLPWTFTAALSGMDEQSYVRIDGQRNIVISNKTNCTFFEYTRTGDDWTFYVDGKVDGKSSILY</sequence>
<name>A0A9D4FYH2_DREPO</name>
<evidence type="ECO:0008006" key="4">
    <source>
        <dbReference type="Google" id="ProtNLM"/>
    </source>
</evidence>
<evidence type="ECO:0000313" key="3">
    <source>
        <dbReference type="Proteomes" id="UP000828390"/>
    </source>
</evidence>
<accession>A0A9D4FYH2</accession>
<comment type="caution">
    <text evidence="2">The sequence shown here is derived from an EMBL/GenBank/DDBJ whole genome shotgun (WGS) entry which is preliminary data.</text>
</comment>
<dbReference type="InterPro" id="IPR036034">
    <property type="entry name" value="PDZ_sf"/>
</dbReference>
<dbReference type="SUPFAM" id="SSF50156">
    <property type="entry name" value="PDZ domain-like"/>
    <property type="match status" value="1"/>
</dbReference>
<gene>
    <name evidence="2" type="ORF">DPMN_134184</name>
</gene>
<protein>
    <recommendedName>
        <fullName evidence="4">PDZ domain-containing protein</fullName>
    </recommendedName>
</protein>
<dbReference type="EMBL" id="JAIWYP010000006">
    <property type="protein sequence ID" value="KAH3805874.1"/>
    <property type="molecule type" value="Genomic_DNA"/>
</dbReference>
<proteinExistence type="predicted"/>
<reference evidence="2" key="2">
    <citation type="submission" date="2020-11" db="EMBL/GenBank/DDBJ databases">
        <authorList>
            <person name="McCartney M.A."/>
            <person name="Auch B."/>
            <person name="Kono T."/>
            <person name="Mallez S."/>
            <person name="Becker A."/>
            <person name="Gohl D.M."/>
            <person name="Silverstein K.A.T."/>
            <person name="Koren S."/>
            <person name="Bechman K.B."/>
            <person name="Herman A."/>
            <person name="Abrahante J.E."/>
            <person name="Garbe J."/>
        </authorList>
    </citation>
    <scope>NUCLEOTIDE SEQUENCE</scope>
    <source>
        <strain evidence="2">Duluth1</strain>
        <tissue evidence="2">Whole animal</tissue>
    </source>
</reference>
<dbReference type="AlphaFoldDB" id="A0A9D4FYH2"/>
<reference evidence="2" key="1">
    <citation type="journal article" date="2019" name="bioRxiv">
        <title>The Genome of the Zebra Mussel, Dreissena polymorpha: A Resource for Invasive Species Research.</title>
        <authorList>
            <person name="McCartney M.A."/>
            <person name="Auch B."/>
            <person name="Kono T."/>
            <person name="Mallez S."/>
            <person name="Zhang Y."/>
            <person name="Obille A."/>
            <person name="Becker A."/>
            <person name="Abrahante J.E."/>
            <person name="Garbe J."/>
            <person name="Badalamenti J.P."/>
            <person name="Herman A."/>
            <person name="Mangelson H."/>
            <person name="Liachko I."/>
            <person name="Sullivan S."/>
            <person name="Sone E.D."/>
            <person name="Koren S."/>
            <person name="Silverstein K.A.T."/>
            <person name="Beckman K.B."/>
            <person name="Gohl D.M."/>
        </authorList>
    </citation>
    <scope>NUCLEOTIDE SEQUENCE</scope>
    <source>
        <strain evidence="2">Duluth1</strain>
        <tissue evidence="2">Whole animal</tissue>
    </source>
</reference>
<feature type="region of interest" description="Disordered" evidence="1">
    <location>
        <begin position="1"/>
        <end position="26"/>
    </location>
</feature>
<evidence type="ECO:0000313" key="2">
    <source>
        <dbReference type="EMBL" id="KAH3805874.1"/>
    </source>
</evidence>
<organism evidence="2 3">
    <name type="scientific">Dreissena polymorpha</name>
    <name type="common">Zebra mussel</name>
    <name type="synonym">Mytilus polymorpha</name>
    <dbReference type="NCBI Taxonomy" id="45954"/>
    <lineage>
        <taxon>Eukaryota</taxon>
        <taxon>Metazoa</taxon>
        <taxon>Spiralia</taxon>
        <taxon>Lophotrochozoa</taxon>
        <taxon>Mollusca</taxon>
        <taxon>Bivalvia</taxon>
        <taxon>Autobranchia</taxon>
        <taxon>Heteroconchia</taxon>
        <taxon>Euheterodonta</taxon>
        <taxon>Imparidentia</taxon>
        <taxon>Neoheterodontei</taxon>
        <taxon>Myida</taxon>
        <taxon>Dreissenoidea</taxon>
        <taxon>Dreissenidae</taxon>
        <taxon>Dreissena</taxon>
    </lineage>
</organism>
<dbReference type="Proteomes" id="UP000828390">
    <property type="component" value="Unassembled WGS sequence"/>
</dbReference>